<feature type="region of interest" description="Disordered" evidence="1">
    <location>
        <begin position="1307"/>
        <end position="1396"/>
    </location>
</feature>
<feature type="domain" description="Tuberin-type" evidence="2">
    <location>
        <begin position="554"/>
        <end position="670"/>
    </location>
</feature>
<dbReference type="InterPro" id="IPR018515">
    <property type="entry name" value="Tuberin-type_domain"/>
</dbReference>
<feature type="domain" description="Tuberin-type" evidence="2">
    <location>
        <begin position="861"/>
        <end position="1102"/>
    </location>
</feature>
<sequence>MSKDGRDNFAKKLREWFKVGGASSGVSNADTVPLTDEMCKELSKESPIETRLAAVQNLTQHVATKNIDREYGPETLWGLLNDLLSLSSHPQHRIIVLRLFIALSSGNRYLGLMRPIYFSYILDNFLQEDLDTMFDFFCNVMNHGRNIEYVEDTAPPLFIDWLPRLLDSSRTMQALDVVINMIKFNSPHLDSSSLHAIARQACKQLQEANCEEVAVKCLHLLDTMTAYSSFPRISLPIVTWILAFSVNAPSLVSLAHKVTKNLLGTDVGVSATMHMHDLILKSSDALVVRGAIFYLTHMVWGPFKIINLKQKTIQLIVALKEASENNNELVVYEITLGIHRLVTDESTSLSPSLWSIVITIVGNLCSHTKMMSTEAFAKQSILSVLQDIVVVLSELVEKKNYFGLPQQLYSLIEDYSEIQKEGPIMKLLEDKEKIITMTTNSEEWLHELCMVMRNYFTVDSRPKVKLAALDLFTKTYDYKRHMHGAEITKKIVPTYMGQVDKEGNVSLKIAIVRQLVKMALQEHGNEAMEIVHILEKLVLAPYTKDEKGPLTIDDVYDVEKAVDSLILLFKCKMWEAPITLSVYIYYILLSCLEQHYKEPELLFRAVSIRYQIFEMVFEMRINSNYQVGFPRIHHSSCEGKSMDIDDLLSPYSPYLILAHTDNIKLSETDKQLYRREALIFGHSPTKESHTFKNVTEEKLLAEYSSMETDILKDKESKIEEHNTAQDIKGNEDKVDKSEIRDNEENVERQRIAEDMPEKDEESAADKHEQGAIPKKRITSPKRPNTETNGKGVIPKRCKVNSPKNTSISKEVTEDIESAIPKSLTEQLQSPDDPARRDTEEKNTTLPADSTDKSCTGTYRPETHTQQTKEASNSQVSKPTLLSLSTTATIILQALKEETDWIVLRQILKGLPHAIVNKIFLLTDDGREIEELALYLCRMVTDRSLNLPNYLLNTSQNFTWSDFQTYVYPVLASLASHHMYLRHSVQMQVVRSLQLGVINRVAGGVCLMALTVCVVEMSAMVKEMHNVISHFSTITPTPHISRPMMEFLSCVLHFPSLHRNFVPEQYKAVFALAIPYTNPLKFNHYIVSLAYHVVAMWFLKCQMKNKVHIADYIIKSLNGILIDIRRHFKEQKIKPPPKPTSPWKRAKPVKVVDDSDEKLQFYIDQQETLMDLMFQNMITSFPVHAKRDCIGEMLMAEGTSKRWLIGNKVITITTSGCPQRVLKHALSRRDTAGAEAGLGKAQSNEPSISDSVVESLTPSQATASSEVFDTGDVCDSIIVPELRHPPLKQFSKEDGLSGEFMSMVITEHQQEPRPVSDPLPQRGSDYESIIDSSREKQSSKRKPARPASAQEGGHHITEEHTQNKMLRKDDMLPLQFQEKISKEATTSNEGKLIVPTA</sequence>
<dbReference type="PRINTS" id="PR01431">
    <property type="entry name" value="TUBERIN"/>
</dbReference>
<accession>A0AAE1BLA0</accession>
<dbReference type="InterPro" id="IPR003913">
    <property type="entry name" value="Tuberin"/>
</dbReference>
<keyword evidence="5" id="KW-1185">Reference proteome</keyword>
<protein>
    <recommendedName>
        <fullName evidence="6">Tuberin</fullName>
    </recommendedName>
</protein>
<feature type="compositionally biased region" description="Basic and acidic residues" evidence="1">
    <location>
        <begin position="714"/>
        <end position="769"/>
    </location>
</feature>
<dbReference type="Pfam" id="PF11864">
    <property type="entry name" value="DUF3384"/>
    <property type="match status" value="1"/>
</dbReference>
<dbReference type="Proteomes" id="UP001286313">
    <property type="component" value="Unassembled WGS sequence"/>
</dbReference>
<evidence type="ECO:0000313" key="5">
    <source>
        <dbReference type="Proteomes" id="UP001286313"/>
    </source>
</evidence>
<feature type="compositionally biased region" description="Polar residues" evidence="1">
    <location>
        <begin position="843"/>
        <end position="856"/>
    </location>
</feature>
<organism evidence="4 5">
    <name type="scientific">Petrolisthes cinctipes</name>
    <name type="common">Flat porcelain crab</name>
    <dbReference type="NCBI Taxonomy" id="88211"/>
    <lineage>
        <taxon>Eukaryota</taxon>
        <taxon>Metazoa</taxon>
        <taxon>Ecdysozoa</taxon>
        <taxon>Arthropoda</taxon>
        <taxon>Crustacea</taxon>
        <taxon>Multicrustacea</taxon>
        <taxon>Malacostraca</taxon>
        <taxon>Eumalacostraca</taxon>
        <taxon>Eucarida</taxon>
        <taxon>Decapoda</taxon>
        <taxon>Pleocyemata</taxon>
        <taxon>Anomura</taxon>
        <taxon>Galatheoidea</taxon>
        <taxon>Porcellanidae</taxon>
        <taxon>Petrolisthes</taxon>
    </lineage>
</organism>
<dbReference type="InterPro" id="IPR016024">
    <property type="entry name" value="ARM-type_fold"/>
</dbReference>
<dbReference type="PANTHER" id="PTHR10063">
    <property type="entry name" value="TUBERIN"/>
    <property type="match status" value="1"/>
</dbReference>
<reference evidence="4" key="1">
    <citation type="submission" date="2023-10" db="EMBL/GenBank/DDBJ databases">
        <title>Genome assemblies of two species of porcelain crab, Petrolisthes cinctipes and Petrolisthes manimaculis (Anomura: Porcellanidae).</title>
        <authorList>
            <person name="Angst P."/>
        </authorList>
    </citation>
    <scope>NUCLEOTIDE SEQUENCE</scope>
    <source>
        <strain evidence="4">PB745_01</strain>
        <tissue evidence="4">Gill</tissue>
    </source>
</reference>
<feature type="compositionally biased region" description="Polar residues" evidence="1">
    <location>
        <begin position="863"/>
        <end position="874"/>
    </location>
</feature>
<dbReference type="GO" id="GO:0032007">
    <property type="term" value="P:negative regulation of TOR signaling"/>
    <property type="evidence" value="ECO:0007669"/>
    <property type="project" value="InterPro"/>
</dbReference>
<proteinExistence type="predicted"/>
<feature type="compositionally biased region" description="Basic and acidic residues" evidence="1">
    <location>
        <begin position="832"/>
        <end position="842"/>
    </location>
</feature>
<gene>
    <name evidence="4" type="ORF">Pcinc_040582</name>
</gene>
<evidence type="ECO:0000259" key="3">
    <source>
        <dbReference type="Pfam" id="PF11864"/>
    </source>
</evidence>
<feature type="domain" description="Tuberin N-terminal" evidence="3">
    <location>
        <begin position="49"/>
        <end position="472"/>
    </location>
</feature>
<dbReference type="GO" id="GO:0005096">
    <property type="term" value="F:GTPase activator activity"/>
    <property type="evidence" value="ECO:0007669"/>
    <property type="project" value="InterPro"/>
</dbReference>
<dbReference type="InterPro" id="IPR024584">
    <property type="entry name" value="Tuberin_N"/>
</dbReference>
<dbReference type="SUPFAM" id="SSF48371">
    <property type="entry name" value="ARM repeat"/>
    <property type="match status" value="1"/>
</dbReference>
<dbReference type="GO" id="GO:0033596">
    <property type="term" value="C:TSC1-TSC2 complex"/>
    <property type="evidence" value="ECO:0007669"/>
    <property type="project" value="InterPro"/>
</dbReference>
<feature type="compositionally biased region" description="Basic and acidic residues" evidence="1">
    <location>
        <begin position="1351"/>
        <end position="1370"/>
    </location>
</feature>
<dbReference type="GO" id="GO:0005634">
    <property type="term" value="C:nucleus"/>
    <property type="evidence" value="ECO:0007669"/>
    <property type="project" value="InterPro"/>
</dbReference>
<dbReference type="PANTHER" id="PTHR10063:SF0">
    <property type="entry name" value="TUBERIN"/>
    <property type="match status" value="1"/>
</dbReference>
<evidence type="ECO:0000256" key="1">
    <source>
        <dbReference type="SAM" id="MobiDB-lite"/>
    </source>
</evidence>
<feature type="region of interest" description="Disordered" evidence="1">
    <location>
        <begin position="714"/>
        <end position="874"/>
    </location>
</feature>
<dbReference type="EMBL" id="JAWQEG010007214">
    <property type="protein sequence ID" value="KAK3852846.1"/>
    <property type="molecule type" value="Genomic_DNA"/>
</dbReference>
<name>A0AAE1BLA0_PETCI</name>
<evidence type="ECO:0000313" key="4">
    <source>
        <dbReference type="EMBL" id="KAK3852846.1"/>
    </source>
</evidence>
<evidence type="ECO:0000259" key="2">
    <source>
        <dbReference type="Pfam" id="PF03542"/>
    </source>
</evidence>
<comment type="caution">
    <text evidence="4">The sequence shown here is derived from an EMBL/GenBank/DDBJ whole genome shotgun (WGS) entry which is preliminary data.</text>
</comment>
<dbReference type="Pfam" id="PF03542">
    <property type="entry name" value="Tuberin"/>
    <property type="match status" value="2"/>
</dbReference>
<evidence type="ECO:0008006" key="6">
    <source>
        <dbReference type="Google" id="ProtNLM"/>
    </source>
</evidence>
<dbReference type="InterPro" id="IPR027107">
    <property type="entry name" value="Tuberin/Ral-act_asu"/>
</dbReference>